<evidence type="ECO:0000256" key="5">
    <source>
        <dbReference type="RuleBase" id="RU361277"/>
    </source>
</evidence>
<organism evidence="7 8">
    <name type="scientific">Camellia sinensis var. sinensis</name>
    <name type="common">China tea</name>
    <dbReference type="NCBI Taxonomy" id="542762"/>
    <lineage>
        <taxon>Eukaryota</taxon>
        <taxon>Viridiplantae</taxon>
        <taxon>Streptophyta</taxon>
        <taxon>Embryophyta</taxon>
        <taxon>Tracheophyta</taxon>
        <taxon>Spermatophyta</taxon>
        <taxon>Magnoliopsida</taxon>
        <taxon>eudicotyledons</taxon>
        <taxon>Gunneridae</taxon>
        <taxon>Pentapetalae</taxon>
        <taxon>asterids</taxon>
        <taxon>Ericales</taxon>
        <taxon>Theaceae</taxon>
        <taxon>Camellia</taxon>
    </lineage>
</organism>
<evidence type="ECO:0000256" key="1">
    <source>
        <dbReference type="ARBA" id="ARBA00001947"/>
    </source>
</evidence>
<protein>
    <recommendedName>
        <fullName evidence="6">Enoyl reductase (ER) domain-containing protein</fullName>
    </recommendedName>
</protein>
<keyword evidence="3 5" id="KW-0862">Zinc</keyword>
<dbReference type="FunFam" id="3.90.180.10:FF:000100">
    <property type="entry name" value="Putative cinnamyl alcohol dehydrogenase 6"/>
    <property type="match status" value="1"/>
</dbReference>
<dbReference type="AlphaFoldDB" id="A0A4S4DVL6"/>
<reference evidence="7 8" key="1">
    <citation type="journal article" date="2018" name="Proc. Natl. Acad. Sci. U.S.A.">
        <title>Draft genome sequence of Camellia sinensis var. sinensis provides insights into the evolution of the tea genome and tea quality.</title>
        <authorList>
            <person name="Wei C."/>
            <person name="Yang H."/>
            <person name="Wang S."/>
            <person name="Zhao J."/>
            <person name="Liu C."/>
            <person name="Gao L."/>
            <person name="Xia E."/>
            <person name="Lu Y."/>
            <person name="Tai Y."/>
            <person name="She G."/>
            <person name="Sun J."/>
            <person name="Cao H."/>
            <person name="Tong W."/>
            <person name="Gao Q."/>
            <person name="Li Y."/>
            <person name="Deng W."/>
            <person name="Jiang X."/>
            <person name="Wang W."/>
            <person name="Chen Q."/>
            <person name="Zhang S."/>
            <person name="Li H."/>
            <person name="Wu J."/>
            <person name="Wang P."/>
            <person name="Li P."/>
            <person name="Shi C."/>
            <person name="Zheng F."/>
            <person name="Jian J."/>
            <person name="Huang B."/>
            <person name="Shan D."/>
            <person name="Shi M."/>
            <person name="Fang C."/>
            <person name="Yue Y."/>
            <person name="Li F."/>
            <person name="Li D."/>
            <person name="Wei S."/>
            <person name="Han B."/>
            <person name="Jiang C."/>
            <person name="Yin Y."/>
            <person name="Xia T."/>
            <person name="Zhang Z."/>
            <person name="Bennetzen J.L."/>
            <person name="Zhao S."/>
            <person name="Wan X."/>
        </authorList>
    </citation>
    <scope>NUCLEOTIDE SEQUENCE [LARGE SCALE GENOMIC DNA]</scope>
    <source>
        <strain evidence="8">cv. Shuchazao</strain>
        <tissue evidence="7">Leaf</tissue>
    </source>
</reference>
<keyword evidence="4" id="KW-0560">Oxidoreductase</keyword>
<dbReference type="Gene3D" id="3.90.180.10">
    <property type="entry name" value="Medium-chain alcohol dehydrogenases, catalytic domain"/>
    <property type="match status" value="2"/>
</dbReference>
<dbReference type="PROSITE" id="PS00059">
    <property type="entry name" value="ADH_ZINC"/>
    <property type="match status" value="1"/>
</dbReference>
<dbReference type="Pfam" id="PF08240">
    <property type="entry name" value="ADH_N"/>
    <property type="match status" value="2"/>
</dbReference>
<dbReference type="InterPro" id="IPR013154">
    <property type="entry name" value="ADH-like_N"/>
</dbReference>
<evidence type="ECO:0000259" key="6">
    <source>
        <dbReference type="SMART" id="SM00829"/>
    </source>
</evidence>
<proteinExistence type="inferred from homology"/>
<dbReference type="InterPro" id="IPR036291">
    <property type="entry name" value="NAD(P)-bd_dom_sf"/>
</dbReference>
<dbReference type="STRING" id="542762.A0A4S4DVL6"/>
<dbReference type="InterPro" id="IPR047109">
    <property type="entry name" value="CAD-like"/>
</dbReference>
<comment type="caution">
    <text evidence="7">The sequence shown here is derived from an EMBL/GenBank/DDBJ whole genome shotgun (WGS) entry which is preliminary data.</text>
</comment>
<dbReference type="InterPro" id="IPR002328">
    <property type="entry name" value="ADH_Zn_CS"/>
</dbReference>
<gene>
    <name evidence="7" type="ORF">TEA_000368</name>
</gene>
<dbReference type="Proteomes" id="UP000306102">
    <property type="component" value="Unassembled WGS sequence"/>
</dbReference>
<dbReference type="CDD" id="cd05283">
    <property type="entry name" value="CAD1"/>
    <property type="match status" value="1"/>
</dbReference>
<sequence>MEKTPEQEHPVKAFGWAASDPSGLLSPSISPEGDHEVTLKVLYCGICHSDLHVVRNEWARPSTLVPGQKLKVGDKGAVWVLQLDSCRSCAPCATTTKAYCFPKQISTFVFHFYALEPLILGGFSDIMVVMSTFVLCILNNLPLMLTAPTSIVAGITVYSPLKYFELDKPGMHKKEAIECLGADSSWETGDHEVTLKVLYCGICHSDLHVVKNEWGTSKYPLVPGHEIVGVVTKVGNKVQKLKVGDKGAVGCFIGSCRSCNHCANNQESYCPKQISTLCSTYYDGTTSYGGFSDIMVCDEHFVLCIPDNLPLDATAPLLCAGITVYSPLKYFELDKPGMHVGVVGLGGLGHLAVKFAKAFGVKVTVISTSPGKKKEAIECLGADSFLVSRDNDQMEAAIGTMDGIIDTVSGFHSLLPLLNLLKSNGKLILVGISEKPLELPAFPLLTGRKMVAGSASGGLKETQEMIDFAAEHNISSDIEVIPMDYVNTAMERLAKGDVKYRFVIDIGNTLHAT</sequence>
<dbReference type="PANTHER" id="PTHR42683">
    <property type="entry name" value="ALDEHYDE REDUCTASE"/>
    <property type="match status" value="1"/>
</dbReference>
<keyword evidence="8" id="KW-1185">Reference proteome</keyword>
<keyword evidence="2 5" id="KW-0479">Metal-binding</keyword>
<dbReference type="SUPFAM" id="SSF51735">
    <property type="entry name" value="NAD(P)-binding Rossmann-fold domains"/>
    <property type="match status" value="1"/>
</dbReference>
<evidence type="ECO:0000313" key="8">
    <source>
        <dbReference type="Proteomes" id="UP000306102"/>
    </source>
</evidence>
<feature type="domain" description="Enoyl reductase (ER)" evidence="6">
    <location>
        <begin position="181"/>
        <end position="504"/>
    </location>
</feature>
<dbReference type="InterPro" id="IPR013149">
    <property type="entry name" value="ADH-like_C"/>
</dbReference>
<accession>A0A4S4DVL6</accession>
<dbReference type="SMART" id="SM00829">
    <property type="entry name" value="PKS_ER"/>
    <property type="match status" value="1"/>
</dbReference>
<dbReference type="FunFam" id="3.40.50.720:FF:000022">
    <property type="entry name" value="Cinnamyl alcohol dehydrogenase"/>
    <property type="match status" value="1"/>
</dbReference>
<dbReference type="EMBL" id="SDRB02010092">
    <property type="protein sequence ID" value="THG07368.1"/>
    <property type="molecule type" value="Genomic_DNA"/>
</dbReference>
<evidence type="ECO:0000256" key="3">
    <source>
        <dbReference type="ARBA" id="ARBA00022833"/>
    </source>
</evidence>
<evidence type="ECO:0000256" key="4">
    <source>
        <dbReference type="ARBA" id="ARBA00023002"/>
    </source>
</evidence>
<dbReference type="SUPFAM" id="SSF50129">
    <property type="entry name" value="GroES-like"/>
    <property type="match status" value="2"/>
</dbReference>
<dbReference type="Gene3D" id="3.40.50.720">
    <property type="entry name" value="NAD(P)-binding Rossmann-like Domain"/>
    <property type="match status" value="1"/>
</dbReference>
<name>A0A4S4DVL6_CAMSN</name>
<evidence type="ECO:0000313" key="7">
    <source>
        <dbReference type="EMBL" id="THG07368.1"/>
    </source>
</evidence>
<comment type="cofactor">
    <cofactor evidence="1 5">
        <name>Zn(2+)</name>
        <dbReference type="ChEBI" id="CHEBI:29105"/>
    </cofactor>
</comment>
<comment type="similarity">
    <text evidence="5">Belongs to the zinc-containing alcohol dehydrogenase family.</text>
</comment>
<dbReference type="InterPro" id="IPR020843">
    <property type="entry name" value="ER"/>
</dbReference>
<dbReference type="Pfam" id="PF00107">
    <property type="entry name" value="ADH_zinc_N"/>
    <property type="match status" value="1"/>
</dbReference>
<dbReference type="GO" id="GO:0008270">
    <property type="term" value="F:zinc ion binding"/>
    <property type="evidence" value="ECO:0007669"/>
    <property type="project" value="InterPro"/>
</dbReference>
<evidence type="ECO:0000256" key="2">
    <source>
        <dbReference type="ARBA" id="ARBA00022723"/>
    </source>
</evidence>
<dbReference type="InterPro" id="IPR011032">
    <property type="entry name" value="GroES-like_sf"/>
</dbReference>
<dbReference type="GO" id="GO:0016616">
    <property type="term" value="F:oxidoreductase activity, acting on the CH-OH group of donors, NAD or NADP as acceptor"/>
    <property type="evidence" value="ECO:0007669"/>
    <property type="project" value="InterPro"/>
</dbReference>